<proteinExistence type="predicted"/>
<dbReference type="NCBIfam" id="NF033827">
    <property type="entry name" value="CDF_efflux_DmeF"/>
    <property type="match status" value="1"/>
</dbReference>
<sequence>MALNSPSAKPHSIKRWQHAHGFLSQQESAERSTRYVLYLTFVTMVAEIAAGTVFGSMALLADGWHMATHVAAFVITLFAYHYARKHRDNPAFAFGTGKVGVLGGFTSAIALGLVALMMVVESGSRLVSPHEIHFNEAIVVAMIGLGVNLLSAWLLKDAHHHHHHHHEHGHHDHNHDHNHGHSHEHIHEHHEHGAEDHHHHDHNLHAAYMHVLADALTSVLAIAALLAGKYAGLNWLDPVMGIVGAIIIGRWAWGLVVHTSPVLLDAMEDDDDARQAKRLLEALPDHQVADLHVWPVSANHSALMVSLVTHSPRPTEEYHELLSRELHVDHITVEVNVCTATECRSQHGQHH</sequence>
<evidence type="ECO:0000256" key="9">
    <source>
        <dbReference type="SAM" id="Phobius"/>
    </source>
</evidence>
<evidence type="ECO:0000256" key="2">
    <source>
        <dbReference type="ARBA" id="ARBA00022448"/>
    </source>
</evidence>
<dbReference type="SUPFAM" id="SSF161111">
    <property type="entry name" value="Cation efflux protein transmembrane domain-like"/>
    <property type="match status" value="1"/>
</dbReference>
<feature type="transmembrane region" description="Helical" evidence="9">
    <location>
        <begin position="239"/>
        <end position="257"/>
    </location>
</feature>
<dbReference type="KEGG" id="scyp:JYB88_08910"/>
<feature type="transmembrane region" description="Helical" evidence="9">
    <location>
        <begin position="207"/>
        <end position="227"/>
    </location>
</feature>
<keyword evidence="5 9" id="KW-1133">Transmembrane helix</keyword>
<dbReference type="GO" id="GO:0005385">
    <property type="term" value="F:zinc ion transmembrane transporter activity"/>
    <property type="evidence" value="ECO:0007669"/>
    <property type="project" value="InterPro"/>
</dbReference>
<keyword evidence="4" id="KW-0864">Zinc transport</keyword>
<dbReference type="GO" id="GO:0006882">
    <property type="term" value="P:intracellular zinc ion homeostasis"/>
    <property type="evidence" value="ECO:0007669"/>
    <property type="project" value="InterPro"/>
</dbReference>
<dbReference type="AlphaFoldDB" id="A0A974XNL5"/>
<dbReference type="NCBIfam" id="TIGR01297">
    <property type="entry name" value="CDF"/>
    <property type="match status" value="1"/>
</dbReference>
<dbReference type="PANTHER" id="PTHR45755:SF4">
    <property type="entry name" value="ZINC TRANSPORTER 7"/>
    <property type="match status" value="1"/>
</dbReference>
<accession>A0A974XNL5</accession>
<name>A0A974XNL5_9GAMM</name>
<dbReference type="EMBL" id="CP071504">
    <property type="protein sequence ID" value="QSX31701.1"/>
    <property type="molecule type" value="Genomic_DNA"/>
</dbReference>
<keyword evidence="7 9" id="KW-0472">Membrane</keyword>
<evidence type="ECO:0000256" key="5">
    <source>
        <dbReference type="ARBA" id="ARBA00022989"/>
    </source>
</evidence>
<evidence type="ECO:0000256" key="1">
    <source>
        <dbReference type="ARBA" id="ARBA00004141"/>
    </source>
</evidence>
<dbReference type="InterPro" id="IPR027469">
    <property type="entry name" value="Cation_efflux_TMD_sf"/>
</dbReference>
<keyword evidence="6" id="KW-0406">Ion transport</keyword>
<reference evidence="11 12" key="1">
    <citation type="submission" date="2021-03" db="EMBL/GenBank/DDBJ databases">
        <title>Novel species identification of genus Shewanella.</title>
        <authorList>
            <person name="Liu G."/>
            <person name="Zhang Q."/>
        </authorList>
    </citation>
    <scope>NUCLEOTIDE SEQUENCE [LARGE SCALE GENOMIC DNA]</scope>
    <source>
        <strain evidence="11 12">FJAT-53726</strain>
    </source>
</reference>
<evidence type="ECO:0000256" key="7">
    <source>
        <dbReference type="ARBA" id="ARBA00023136"/>
    </source>
</evidence>
<evidence type="ECO:0000256" key="6">
    <source>
        <dbReference type="ARBA" id="ARBA00023065"/>
    </source>
</evidence>
<evidence type="ECO:0000313" key="11">
    <source>
        <dbReference type="EMBL" id="QSX31701.1"/>
    </source>
</evidence>
<keyword evidence="3 9" id="KW-0812">Transmembrane</keyword>
<keyword evidence="2" id="KW-0813">Transport</keyword>
<dbReference type="RefSeq" id="WP_207326168.1">
    <property type="nucleotide sequence ID" value="NZ_CP071504.1"/>
</dbReference>
<dbReference type="Proteomes" id="UP000663281">
    <property type="component" value="Chromosome"/>
</dbReference>
<keyword evidence="4" id="KW-0862">Zinc</keyword>
<evidence type="ECO:0000256" key="8">
    <source>
        <dbReference type="SAM" id="MobiDB-lite"/>
    </source>
</evidence>
<feature type="compositionally biased region" description="Basic and acidic residues" evidence="8">
    <location>
        <begin position="169"/>
        <end position="198"/>
    </location>
</feature>
<dbReference type="InterPro" id="IPR045316">
    <property type="entry name" value="Msc2-like"/>
</dbReference>
<feature type="transmembrane region" description="Helical" evidence="9">
    <location>
        <begin position="132"/>
        <end position="155"/>
    </location>
</feature>
<feature type="region of interest" description="Disordered" evidence="8">
    <location>
        <begin position="161"/>
        <end position="200"/>
    </location>
</feature>
<comment type="subcellular location">
    <subcellularLocation>
        <location evidence="1">Membrane</location>
        <topology evidence="1">Multi-pass membrane protein</topology>
    </subcellularLocation>
</comment>
<dbReference type="InterPro" id="IPR058533">
    <property type="entry name" value="Cation_efflux_TM"/>
</dbReference>
<evidence type="ECO:0000256" key="3">
    <source>
        <dbReference type="ARBA" id="ARBA00022692"/>
    </source>
</evidence>
<dbReference type="InterPro" id="IPR002524">
    <property type="entry name" value="Cation_efflux"/>
</dbReference>
<gene>
    <name evidence="11" type="primary">dmeF</name>
    <name evidence="11" type="ORF">JYB88_08910</name>
</gene>
<evidence type="ECO:0000259" key="10">
    <source>
        <dbReference type="Pfam" id="PF01545"/>
    </source>
</evidence>
<evidence type="ECO:0000256" key="4">
    <source>
        <dbReference type="ARBA" id="ARBA00022906"/>
    </source>
</evidence>
<organism evidence="11 12">
    <name type="scientific">Shewanella cyperi</name>
    <dbReference type="NCBI Taxonomy" id="2814292"/>
    <lineage>
        <taxon>Bacteria</taxon>
        <taxon>Pseudomonadati</taxon>
        <taxon>Pseudomonadota</taxon>
        <taxon>Gammaproteobacteria</taxon>
        <taxon>Alteromonadales</taxon>
        <taxon>Shewanellaceae</taxon>
        <taxon>Shewanella</taxon>
    </lineage>
</organism>
<feature type="transmembrane region" description="Helical" evidence="9">
    <location>
        <begin position="66"/>
        <end position="83"/>
    </location>
</feature>
<protein>
    <submittedName>
        <fullName evidence="11">CDF family Co(II)/Ni(II) efflux transporter DmeF</fullName>
    </submittedName>
</protein>
<dbReference type="Pfam" id="PF01545">
    <property type="entry name" value="Cation_efflux"/>
    <property type="match status" value="1"/>
</dbReference>
<dbReference type="Gene3D" id="1.20.1510.10">
    <property type="entry name" value="Cation efflux protein transmembrane domain"/>
    <property type="match status" value="1"/>
</dbReference>
<evidence type="ECO:0000313" key="12">
    <source>
        <dbReference type="Proteomes" id="UP000663281"/>
    </source>
</evidence>
<keyword evidence="12" id="KW-1185">Reference proteome</keyword>
<feature type="domain" description="Cation efflux protein transmembrane" evidence="10">
    <location>
        <begin position="36"/>
        <end position="264"/>
    </location>
</feature>
<dbReference type="GO" id="GO:0016020">
    <property type="term" value="C:membrane"/>
    <property type="evidence" value="ECO:0007669"/>
    <property type="project" value="UniProtKB-SubCell"/>
</dbReference>
<feature type="transmembrane region" description="Helical" evidence="9">
    <location>
        <begin position="35"/>
        <end position="60"/>
    </location>
</feature>
<feature type="transmembrane region" description="Helical" evidence="9">
    <location>
        <begin position="95"/>
        <end position="120"/>
    </location>
</feature>
<dbReference type="PANTHER" id="PTHR45755">
    <property type="match status" value="1"/>
</dbReference>